<gene>
    <name evidence="2" type="ORF">BZG36_03722</name>
</gene>
<dbReference type="EMBL" id="MVBO01000076">
    <property type="protein sequence ID" value="OZJ03630.1"/>
    <property type="molecule type" value="Genomic_DNA"/>
</dbReference>
<dbReference type="Proteomes" id="UP000242875">
    <property type="component" value="Unassembled WGS sequence"/>
</dbReference>
<sequence length="130" mass="14101">MWKPLILLLVWTSLILAKLTIINPKAGAQLKVGTSVSISVRLDPYTIPAGDGINFALGVRVAPNVGQPGMTAIIAQIANNVNLYTIQNVSFSRAAFEWTVPQELYVMHASSYYLQVTDAQGLVNLNKTDS</sequence>
<protein>
    <submittedName>
        <fullName evidence="2">Uncharacterized protein</fullName>
    </submittedName>
</protein>
<keyword evidence="3" id="KW-1185">Reference proteome</keyword>
<organism evidence="2 3">
    <name type="scientific">Bifiguratus adelaidae</name>
    <dbReference type="NCBI Taxonomy" id="1938954"/>
    <lineage>
        <taxon>Eukaryota</taxon>
        <taxon>Fungi</taxon>
        <taxon>Fungi incertae sedis</taxon>
        <taxon>Mucoromycota</taxon>
        <taxon>Mucoromycotina</taxon>
        <taxon>Endogonomycetes</taxon>
        <taxon>Endogonales</taxon>
        <taxon>Endogonales incertae sedis</taxon>
        <taxon>Bifiguratus</taxon>
    </lineage>
</organism>
<evidence type="ECO:0000313" key="3">
    <source>
        <dbReference type="Proteomes" id="UP000242875"/>
    </source>
</evidence>
<comment type="caution">
    <text evidence="2">The sequence shown here is derived from an EMBL/GenBank/DDBJ whole genome shotgun (WGS) entry which is preliminary data.</text>
</comment>
<feature type="signal peptide" evidence="1">
    <location>
        <begin position="1"/>
        <end position="17"/>
    </location>
</feature>
<keyword evidence="1" id="KW-0732">Signal</keyword>
<dbReference type="AlphaFoldDB" id="A0A261XZ35"/>
<evidence type="ECO:0000313" key="2">
    <source>
        <dbReference type="EMBL" id="OZJ03630.1"/>
    </source>
</evidence>
<feature type="chain" id="PRO_5013238236" evidence="1">
    <location>
        <begin position="18"/>
        <end position="130"/>
    </location>
</feature>
<proteinExistence type="predicted"/>
<accession>A0A261XZ35</accession>
<evidence type="ECO:0000256" key="1">
    <source>
        <dbReference type="SAM" id="SignalP"/>
    </source>
</evidence>
<reference evidence="2 3" key="1">
    <citation type="journal article" date="2017" name="Mycologia">
        <title>Bifiguratus adelaidae, gen. et sp. nov., a new member of Mucoromycotina in endophytic and soil-dwelling habitats.</title>
        <authorList>
            <person name="Torres-Cruz T.J."/>
            <person name="Billingsley Tobias T.L."/>
            <person name="Almatruk M."/>
            <person name="Hesse C."/>
            <person name="Kuske C.R."/>
            <person name="Desiro A."/>
            <person name="Benucci G.M."/>
            <person name="Bonito G."/>
            <person name="Stajich J.E."/>
            <person name="Dunlap C."/>
            <person name="Arnold A.E."/>
            <person name="Porras-Alfaro A."/>
        </authorList>
    </citation>
    <scope>NUCLEOTIDE SEQUENCE [LARGE SCALE GENOMIC DNA]</scope>
    <source>
        <strain evidence="2 3">AZ0501</strain>
    </source>
</reference>
<name>A0A261XZ35_9FUNG</name>